<feature type="transmembrane region" description="Helical" evidence="6">
    <location>
        <begin position="194"/>
        <end position="212"/>
    </location>
</feature>
<keyword evidence="2 6" id="KW-0812">Transmembrane</keyword>
<dbReference type="EMBL" id="BMAT01008884">
    <property type="protein sequence ID" value="GFR94348.1"/>
    <property type="molecule type" value="Genomic_DNA"/>
</dbReference>
<comment type="subcellular location">
    <subcellularLocation>
        <location evidence="1">Membrane</location>
        <topology evidence="1">Multi-pass membrane protein</topology>
    </subcellularLocation>
</comment>
<evidence type="ECO:0000313" key="7">
    <source>
        <dbReference type="EMBL" id="GFR94348.1"/>
    </source>
</evidence>
<proteinExistence type="predicted"/>
<keyword evidence="4 6" id="KW-0472">Membrane</keyword>
<dbReference type="GO" id="GO:0006820">
    <property type="term" value="P:monoatomic anion transport"/>
    <property type="evidence" value="ECO:0007669"/>
    <property type="project" value="TreeGrafter"/>
</dbReference>
<evidence type="ECO:0000256" key="2">
    <source>
        <dbReference type="ARBA" id="ARBA00022692"/>
    </source>
</evidence>
<accession>A0AAV4H8S5</accession>
<dbReference type="GO" id="GO:0022857">
    <property type="term" value="F:transmembrane transporter activity"/>
    <property type="evidence" value="ECO:0007669"/>
    <property type="project" value="TreeGrafter"/>
</dbReference>
<evidence type="ECO:0000256" key="3">
    <source>
        <dbReference type="ARBA" id="ARBA00022989"/>
    </source>
</evidence>
<evidence type="ECO:0000256" key="1">
    <source>
        <dbReference type="ARBA" id="ARBA00004141"/>
    </source>
</evidence>
<feature type="compositionally biased region" description="Polar residues" evidence="5">
    <location>
        <begin position="14"/>
        <end position="23"/>
    </location>
</feature>
<dbReference type="PANTHER" id="PTHR11662:SF399">
    <property type="entry name" value="FI19708P1-RELATED"/>
    <property type="match status" value="1"/>
</dbReference>
<dbReference type="InterPro" id="IPR050382">
    <property type="entry name" value="MFS_Na/Anion_cotransporter"/>
</dbReference>
<feature type="region of interest" description="Disordered" evidence="5">
    <location>
        <begin position="1"/>
        <end position="43"/>
    </location>
</feature>
<dbReference type="InterPro" id="IPR036259">
    <property type="entry name" value="MFS_trans_sf"/>
</dbReference>
<dbReference type="PANTHER" id="PTHR11662">
    <property type="entry name" value="SOLUTE CARRIER FAMILY 17"/>
    <property type="match status" value="1"/>
</dbReference>
<feature type="compositionally biased region" description="Low complexity" evidence="5">
    <location>
        <begin position="70"/>
        <end position="80"/>
    </location>
</feature>
<evidence type="ECO:0000313" key="8">
    <source>
        <dbReference type="Proteomes" id="UP000762676"/>
    </source>
</evidence>
<feature type="compositionally biased region" description="Basic and acidic residues" evidence="5">
    <location>
        <begin position="1"/>
        <end position="10"/>
    </location>
</feature>
<dbReference type="SUPFAM" id="SSF103473">
    <property type="entry name" value="MFS general substrate transporter"/>
    <property type="match status" value="1"/>
</dbReference>
<dbReference type="GO" id="GO:0016020">
    <property type="term" value="C:membrane"/>
    <property type="evidence" value="ECO:0007669"/>
    <property type="project" value="UniProtKB-SubCell"/>
</dbReference>
<evidence type="ECO:0000256" key="5">
    <source>
        <dbReference type="SAM" id="MobiDB-lite"/>
    </source>
</evidence>
<comment type="caution">
    <text evidence="7">The sequence shown here is derived from an EMBL/GenBank/DDBJ whole genome shotgun (WGS) entry which is preliminary data.</text>
</comment>
<dbReference type="AlphaFoldDB" id="A0AAV4H8S5"/>
<gene>
    <name evidence="7" type="ORF">ElyMa_004400600</name>
</gene>
<feature type="transmembrane region" description="Helical" evidence="6">
    <location>
        <begin position="92"/>
        <end position="111"/>
    </location>
</feature>
<evidence type="ECO:0000256" key="6">
    <source>
        <dbReference type="SAM" id="Phobius"/>
    </source>
</evidence>
<feature type="transmembrane region" description="Helical" evidence="6">
    <location>
        <begin position="248"/>
        <end position="266"/>
    </location>
</feature>
<feature type="transmembrane region" description="Helical" evidence="6">
    <location>
        <begin position="224"/>
        <end position="242"/>
    </location>
</feature>
<dbReference type="Proteomes" id="UP000762676">
    <property type="component" value="Unassembled WGS sequence"/>
</dbReference>
<evidence type="ECO:0000256" key="4">
    <source>
        <dbReference type="ARBA" id="ARBA00023136"/>
    </source>
</evidence>
<reference evidence="7 8" key="1">
    <citation type="journal article" date="2021" name="Elife">
        <title>Chloroplast acquisition without the gene transfer in kleptoplastic sea slugs, Plakobranchus ocellatus.</title>
        <authorList>
            <person name="Maeda T."/>
            <person name="Takahashi S."/>
            <person name="Yoshida T."/>
            <person name="Shimamura S."/>
            <person name="Takaki Y."/>
            <person name="Nagai Y."/>
            <person name="Toyoda A."/>
            <person name="Suzuki Y."/>
            <person name="Arimoto A."/>
            <person name="Ishii H."/>
            <person name="Satoh N."/>
            <person name="Nishiyama T."/>
            <person name="Hasebe M."/>
            <person name="Maruyama T."/>
            <person name="Minagawa J."/>
            <person name="Obokata J."/>
            <person name="Shigenobu S."/>
        </authorList>
    </citation>
    <scope>NUCLEOTIDE SEQUENCE [LARGE SCALE GENOMIC DNA]</scope>
</reference>
<feature type="region of interest" description="Disordered" evidence="5">
    <location>
        <begin position="59"/>
        <end position="82"/>
    </location>
</feature>
<protein>
    <submittedName>
        <fullName evidence="7">Major facilitator superfamily MFS-1 domain containing protein</fullName>
    </submittedName>
</protein>
<keyword evidence="8" id="KW-1185">Reference proteome</keyword>
<keyword evidence="3 6" id="KW-1133">Transmembrane helix</keyword>
<organism evidence="7 8">
    <name type="scientific">Elysia marginata</name>
    <dbReference type="NCBI Taxonomy" id="1093978"/>
    <lineage>
        <taxon>Eukaryota</taxon>
        <taxon>Metazoa</taxon>
        <taxon>Spiralia</taxon>
        <taxon>Lophotrochozoa</taxon>
        <taxon>Mollusca</taxon>
        <taxon>Gastropoda</taxon>
        <taxon>Heterobranchia</taxon>
        <taxon>Euthyneura</taxon>
        <taxon>Panpulmonata</taxon>
        <taxon>Sacoglossa</taxon>
        <taxon>Placobranchoidea</taxon>
        <taxon>Plakobranchidae</taxon>
        <taxon>Elysia</taxon>
    </lineage>
</organism>
<sequence length="268" mass="29106">MVPEEDRQRGTGDFQATTATSTVYPKHEPINANQVGSDKEASILTTPCRNGKTVAITTQFNGSIPEDTASSRSQKSSSSSEDATPTFLKTLLSWRVVVYILLHISFVTLNLPRTSVNMAIVCINTKREEVLSMANESGLAGNGIDEILSDGIVSAETYNRSDESISSNAYNESRVLRESYNSIINDINWDSSTVGLILSGQLFLSCLGPVLFDTLRQRIGGQLVITLTLACNSVLMVTAPVMARVSPYLLLANQILIGLTMVRLVIIQ</sequence>
<name>A0AAV4H8S5_9GAST</name>